<evidence type="ECO:0000256" key="1">
    <source>
        <dbReference type="SAM" id="SignalP"/>
    </source>
</evidence>
<dbReference type="EMBL" id="MU001495">
    <property type="protein sequence ID" value="KAF2448162.1"/>
    <property type="molecule type" value="Genomic_DNA"/>
</dbReference>
<keyword evidence="3" id="KW-1185">Reference proteome</keyword>
<keyword evidence="1" id="KW-0732">Signal</keyword>
<proteinExistence type="predicted"/>
<comment type="caution">
    <text evidence="2">The sequence shown here is derived from an EMBL/GenBank/DDBJ whole genome shotgun (WGS) entry which is preliminary data.</text>
</comment>
<protein>
    <recommendedName>
        <fullName evidence="4">Ubiquitin 3 binding protein But2 C-terminal domain-containing protein</fullName>
    </recommendedName>
</protein>
<dbReference type="Proteomes" id="UP000799764">
    <property type="component" value="Unassembled WGS sequence"/>
</dbReference>
<feature type="signal peptide" evidence="1">
    <location>
        <begin position="1"/>
        <end position="23"/>
    </location>
</feature>
<dbReference type="AlphaFoldDB" id="A0A9P4UGE4"/>
<name>A0A9P4UGE4_9PLEO</name>
<organism evidence="2 3">
    <name type="scientific">Karstenula rhodostoma CBS 690.94</name>
    <dbReference type="NCBI Taxonomy" id="1392251"/>
    <lineage>
        <taxon>Eukaryota</taxon>
        <taxon>Fungi</taxon>
        <taxon>Dikarya</taxon>
        <taxon>Ascomycota</taxon>
        <taxon>Pezizomycotina</taxon>
        <taxon>Dothideomycetes</taxon>
        <taxon>Pleosporomycetidae</taxon>
        <taxon>Pleosporales</taxon>
        <taxon>Massarineae</taxon>
        <taxon>Didymosphaeriaceae</taxon>
        <taxon>Karstenula</taxon>
    </lineage>
</organism>
<dbReference type="OrthoDB" id="3772810at2759"/>
<evidence type="ECO:0000313" key="2">
    <source>
        <dbReference type="EMBL" id="KAF2448162.1"/>
    </source>
</evidence>
<evidence type="ECO:0000313" key="3">
    <source>
        <dbReference type="Proteomes" id="UP000799764"/>
    </source>
</evidence>
<feature type="chain" id="PRO_5040502194" description="Ubiquitin 3 binding protein But2 C-terminal domain-containing protein" evidence="1">
    <location>
        <begin position="24"/>
        <end position="230"/>
    </location>
</feature>
<sequence length="230" mass="24910">MLDLHTLANLLIVSFLLAPPTAASPLWPNTTTPAAPPTACSTPTCQTFYPTSYSILNSRYPTWDQTPLHGNQDFFMLLRQRADTFQVATQVQFSLPVDNGTENSSSTCILQFQLPSKDMQTVLGPAPVVNVYQVTREAGVPATWDTYEPARNASVLVPVFGAVNGSVEAQQRIWNQTGGLIDVGAGECNGTLTWQMGMAFEGGDGVNYWDFVGVEPPFSPVQGFRVVTGC</sequence>
<accession>A0A9P4UGE4</accession>
<reference evidence="2" key="1">
    <citation type="journal article" date="2020" name="Stud. Mycol.">
        <title>101 Dothideomycetes genomes: a test case for predicting lifestyles and emergence of pathogens.</title>
        <authorList>
            <person name="Haridas S."/>
            <person name="Albert R."/>
            <person name="Binder M."/>
            <person name="Bloem J."/>
            <person name="Labutti K."/>
            <person name="Salamov A."/>
            <person name="Andreopoulos B."/>
            <person name="Baker S."/>
            <person name="Barry K."/>
            <person name="Bills G."/>
            <person name="Bluhm B."/>
            <person name="Cannon C."/>
            <person name="Castanera R."/>
            <person name="Culley D."/>
            <person name="Daum C."/>
            <person name="Ezra D."/>
            <person name="Gonzalez J."/>
            <person name="Henrissat B."/>
            <person name="Kuo A."/>
            <person name="Liang C."/>
            <person name="Lipzen A."/>
            <person name="Lutzoni F."/>
            <person name="Magnuson J."/>
            <person name="Mondo S."/>
            <person name="Nolan M."/>
            <person name="Ohm R."/>
            <person name="Pangilinan J."/>
            <person name="Park H.-J."/>
            <person name="Ramirez L."/>
            <person name="Alfaro M."/>
            <person name="Sun H."/>
            <person name="Tritt A."/>
            <person name="Yoshinaga Y."/>
            <person name="Zwiers L.-H."/>
            <person name="Turgeon B."/>
            <person name="Goodwin S."/>
            <person name="Spatafora J."/>
            <person name="Crous P."/>
            <person name="Grigoriev I."/>
        </authorList>
    </citation>
    <scope>NUCLEOTIDE SEQUENCE</scope>
    <source>
        <strain evidence="2">CBS 690.94</strain>
    </source>
</reference>
<evidence type="ECO:0008006" key="4">
    <source>
        <dbReference type="Google" id="ProtNLM"/>
    </source>
</evidence>
<gene>
    <name evidence="2" type="ORF">P171DRAFT_207096</name>
</gene>